<dbReference type="Proteomes" id="UP000034883">
    <property type="component" value="Chromosome"/>
</dbReference>
<evidence type="ECO:0000313" key="3">
    <source>
        <dbReference type="Proteomes" id="UP000034883"/>
    </source>
</evidence>
<keyword evidence="3" id="KW-1185">Reference proteome</keyword>
<reference evidence="2 3" key="1">
    <citation type="submission" date="2015-03" db="EMBL/GenBank/DDBJ databases">
        <title>Genome assembly of Sandaracinus amylolyticus DSM 53668.</title>
        <authorList>
            <person name="Sharma G."/>
            <person name="Subramanian S."/>
        </authorList>
    </citation>
    <scope>NUCLEOTIDE SEQUENCE [LARGE SCALE GENOMIC DNA]</scope>
    <source>
        <strain evidence="2 3">DSM 53668</strain>
    </source>
</reference>
<evidence type="ECO:0000313" key="2">
    <source>
        <dbReference type="EMBL" id="AKF03152.1"/>
    </source>
</evidence>
<dbReference type="EMBL" id="CP011125">
    <property type="protein sequence ID" value="AKF03152.1"/>
    <property type="molecule type" value="Genomic_DNA"/>
</dbReference>
<organism evidence="2 3">
    <name type="scientific">Sandaracinus amylolyticus</name>
    <dbReference type="NCBI Taxonomy" id="927083"/>
    <lineage>
        <taxon>Bacteria</taxon>
        <taxon>Pseudomonadati</taxon>
        <taxon>Myxococcota</taxon>
        <taxon>Polyangia</taxon>
        <taxon>Polyangiales</taxon>
        <taxon>Sandaracinaceae</taxon>
        <taxon>Sandaracinus</taxon>
    </lineage>
</organism>
<protein>
    <submittedName>
        <fullName evidence="2">Uncharacterized protein</fullName>
    </submittedName>
</protein>
<dbReference type="AlphaFoldDB" id="A0A0F6VZ49"/>
<evidence type="ECO:0000256" key="1">
    <source>
        <dbReference type="SAM" id="MobiDB-lite"/>
    </source>
</evidence>
<dbReference type="KEGG" id="samy:DB32_000301"/>
<gene>
    <name evidence="2" type="ORF">DB32_000301</name>
</gene>
<accession>A0A0F6VZ49</accession>
<name>A0A0F6VZ49_9BACT</name>
<dbReference type="STRING" id="927083.DB32_000301"/>
<feature type="region of interest" description="Disordered" evidence="1">
    <location>
        <begin position="1"/>
        <end position="40"/>
    </location>
</feature>
<proteinExistence type="predicted"/>
<sequence>MRSCAAPRHRRLRSSCSGTVAAPRRGRRSAGSGPDRDRRARLRVEQDALGRDYAGAQNAAMAASTFERSTLRLPERPVRVGETRCSCRARSPVGACLARAPRRTHGLIEVDHAALPRSRGRRARRSARALHGVHRRR</sequence>